<evidence type="ECO:0000313" key="13">
    <source>
        <dbReference type="Proteomes" id="UP000030752"/>
    </source>
</evidence>
<reference evidence="12 13" key="1">
    <citation type="submission" date="2013-03" db="EMBL/GenBank/DDBJ databases">
        <title>The Genome Sequence of Phialophora europaea CBS 101466.</title>
        <authorList>
            <consortium name="The Broad Institute Genomics Platform"/>
            <person name="Cuomo C."/>
            <person name="de Hoog S."/>
            <person name="Gorbushina A."/>
            <person name="Walker B."/>
            <person name="Young S.K."/>
            <person name="Zeng Q."/>
            <person name="Gargeya S."/>
            <person name="Fitzgerald M."/>
            <person name="Haas B."/>
            <person name="Abouelleil A."/>
            <person name="Allen A.W."/>
            <person name="Alvarado L."/>
            <person name="Arachchi H.M."/>
            <person name="Berlin A.M."/>
            <person name="Chapman S.B."/>
            <person name="Gainer-Dewar J."/>
            <person name="Goldberg J."/>
            <person name="Griggs A."/>
            <person name="Gujja S."/>
            <person name="Hansen M."/>
            <person name="Howarth C."/>
            <person name="Imamovic A."/>
            <person name="Ireland A."/>
            <person name="Larimer J."/>
            <person name="McCowan C."/>
            <person name="Murphy C."/>
            <person name="Pearson M."/>
            <person name="Poon T.W."/>
            <person name="Priest M."/>
            <person name="Roberts A."/>
            <person name="Saif S."/>
            <person name="Shea T."/>
            <person name="Sisk P."/>
            <person name="Sykes S."/>
            <person name="Wortman J."/>
            <person name="Nusbaum C."/>
            <person name="Birren B."/>
        </authorList>
    </citation>
    <scope>NUCLEOTIDE SEQUENCE [LARGE SCALE GENOMIC DNA]</scope>
    <source>
        <strain evidence="12 13">CBS 101466</strain>
    </source>
</reference>
<evidence type="ECO:0000256" key="2">
    <source>
        <dbReference type="ARBA" id="ARBA00007251"/>
    </source>
</evidence>
<dbReference type="InParanoid" id="W2RVI4"/>
<keyword evidence="3" id="KW-0963">Cytoplasm</keyword>
<feature type="region of interest" description="Disordered" evidence="11">
    <location>
        <begin position="106"/>
        <end position="170"/>
    </location>
</feature>
<dbReference type="GeneID" id="19971940"/>
<dbReference type="EMBL" id="KB822720">
    <property type="protein sequence ID" value="ETN40325.1"/>
    <property type="molecule type" value="Genomic_DNA"/>
</dbReference>
<feature type="compositionally biased region" description="Polar residues" evidence="11">
    <location>
        <begin position="113"/>
        <end position="123"/>
    </location>
</feature>
<dbReference type="eggNOG" id="KOG1465">
    <property type="taxonomic scope" value="Eukaryota"/>
</dbReference>
<evidence type="ECO:0000256" key="6">
    <source>
        <dbReference type="ARBA" id="ARBA00044122"/>
    </source>
</evidence>
<dbReference type="Gene3D" id="3.40.50.10470">
    <property type="entry name" value="Translation initiation factor eif-2b, domain 2"/>
    <property type="match status" value="1"/>
</dbReference>
<gene>
    <name evidence="12" type="ORF">HMPREF1541_04601</name>
</gene>
<evidence type="ECO:0000256" key="3">
    <source>
        <dbReference type="ARBA" id="ARBA00022490"/>
    </source>
</evidence>
<evidence type="ECO:0000256" key="5">
    <source>
        <dbReference type="ARBA" id="ARBA00022917"/>
    </source>
</evidence>
<feature type="compositionally biased region" description="Low complexity" evidence="11">
    <location>
        <begin position="186"/>
        <end position="198"/>
    </location>
</feature>
<comment type="similarity">
    <text evidence="2 9">Belongs to the eIF-2B alpha/beta/delta subunits family.</text>
</comment>
<dbReference type="FunCoup" id="W2RVI4">
    <property type="interactions" value="1062"/>
</dbReference>
<dbReference type="InterPro" id="IPR037171">
    <property type="entry name" value="NagB/RpiA_transferase-like"/>
</dbReference>
<dbReference type="GO" id="GO:0005829">
    <property type="term" value="C:cytosol"/>
    <property type="evidence" value="ECO:0007669"/>
    <property type="project" value="UniProtKB-SubCell"/>
</dbReference>
<evidence type="ECO:0000256" key="11">
    <source>
        <dbReference type="SAM" id="MobiDB-lite"/>
    </source>
</evidence>
<dbReference type="VEuPathDB" id="FungiDB:HMPREF1541_04601"/>
<dbReference type="RefSeq" id="XP_008717168.1">
    <property type="nucleotide sequence ID" value="XM_008718946.1"/>
</dbReference>
<dbReference type="InterPro" id="IPR051855">
    <property type="entry name" value="eIF2B_beta_subunit"/>
</dbReference>
<evidence type="ECO:0000256" key="4">
    <source>
        <dbReference type="ARBA" id="ARBA00022540"/>
    </source>
</evidence>
<evidence type="ECO:0000256" key="10">
    <source>
        <dbReference type="SAM" id="Coils"/>
    </source>
</evidence>
<sequence length="458" mass="49333">MARSSDATPSLSSFLRSVSNEKVETSIEYFIALVKRRQISGSKPCALATACILRRVIATGRVSDPAKLIEKVRDVGRRLVQANPRELAIGNIVRRVLGLIRDEEDEQRIADESATSSQPTSEPATPRTEFPSAIPTALPSAAIAPPRQTPAMERPPLLTSHTGAPVPTRPVTSMFSIISHPTMRASGTSSPTSTQTPPNALSATPVDLRAEVLEGISELIDELDQADEQIANYSLDHIAPSETIFTYSSSLTVQRFLLKAASKRKNFTVIHAEGYPNNHRQTHALVTGNRTSISDDESEVDMGIDAFQQPLIKAGVQVILVPDSAIFALLPRCSKCLLSASAVMANGAFIATSGTKAVVKAARLHRVPVIVLAATYKLSPQYPYDSHELVEYGDAGKVIESQGGELRNGLSDLRNPLTDIVEGANGEVELFITNVGGVAGSGVYRVVKDQYRDEDLMI</sequence>
<comment type="subunit">
    <text evidence="8">Component of the translation initiation factor 2B (eIF2B) complex which is a heterodecamer of two sets of five different subunits: alpha, beta, gamma, delta and epsilon. Subunits alpha, beta and delta comprise a regulatory subcomplex and subunits epsilon and gamma comprise a catalytic subcomplex. Within the complex, the hexameric regulatory complex resides at the center, with the two heterodimeric catalytic subcomplexes bound on opposite sides.</text>
</comment>
<dbReference type="InterPro" id="IPR042529">
    <property type="entry name" value="IF_2B-like_C"/>
</dbReference>
<feature type="coiled-coil region" evidence="10">
    <location>
        <begin position="209"/>
        <end position="236"/>
    </location>
</feature>
<dbReference type="GO" id="GO:0005085">
    <property type="term" value="F:guanyl-nucleotide exchange factor activity"/>
    <property type="evidence" value="ECO:0007669"/>
    <property type="project" value="TreeGrafter"/>
</dbReference>
<dbReference type="STRING" id="1220924.W2RVI4"/>
<dbReference type="Pfam" id="PF01008">
    <property type="entry name" value="IF-2B"/>
    <property type="match status" value="2"/>
</dbReference>
<evidence type="ECO:0000256" key="9">
    <source>
        <dbReference type="RuleBase" id="RU003814"/>
    </source>
</evidence>
<dbReference type="AlphaFoldDB" id="W2RVI4"/>
<protein>
    <recommendedName>
        <fullName evidence="6">Translation initiation factor eIF2B subunit beta</fullName>
    </recommendedName>
    <alternativeName>
        <fullName evidence="7">eIF2B GDP-GTP exchange factor subunit beta</fullName>
    </alternativeName>
</protein>
<dbReference type="GO" id="GO:0005851">
    <property type="term" value="C:eukaryotic translation initiation factor 2B complex"/>
    <property type="evidence" value="ECO:0007669"/>
    <property type="project" value="TreeGrafter"/>
</dbReference>
<keyword evidence="5" id="KW-0648">Protein biosynthesis</keyword>
<dbReference type="InterPro" id="IPR000649">
    <property type="entry name" value="IF-2B-related"/>
</dbReference>
<keyword evidence="4" id="KW-0396">Initiation factor</keyword>
<feature type="region of interest" description="Disordered" evidence="11">
    <location>
        <begin position="182"/>
        <end position="202"/>
    </location>
</feature>
<dbReference type="SUPFAM" id="SSF100950">
    <property type="entry name" value="NagB/RpiA/CoA transferase-like"/>
    <property type="match status" value="1"/>
</dbReference>
<evidence type="ECO:0000256" key="8">
    <source>
        <dbReference type="ARBA" id="ARBA00046432"/>
    </source>
</evidence>
<organism evidence="12 13">
    <name type="scientific">Cyphellophora europaea (strain CBS 101466)</name>
    <name type="common">Phialophora europaea</name>
    <dbReference type="NCBI Taxonomy" id="1220924"/>
    <lineage>
        <taxon>Eukaryota</taxon>
        <taxon>Fungi</taxon>
        <taxon>Dikarya</taxon>
        <taxon>Ascomycota</taxon>
        <taxon>Pezizomycotina</taxon>
        <taxon>Eurotiomycetes</taxon>
        <taxon>Chaetothyriomycetidae</taxon>
        <taxon>Chaetothyriales</taxon>
        <taxon>Cyphellophoraceae</taxon>
        <taxon>Cyphellophora</taxon>
    </lineage>
</organism>
<name>W2RVI4_CYPE1</name>
<evidence type="ECO:0000256" key="7">
    <source>
        <dbReference type="ARBA" id="ARBA00044228"/>
    </source>
</evidence>
<dbReference type="Proteomes" id="UP000030752">
    <property type="component" value="Unassembled WGS sequence"/>
</dbReference>
<keyword evidence="13" id="KW-1185">Reference proteome</keyword>
<dbReference type="HOGENOM" id="CLU_016218_4_3_1"/>
<dbReference type="PANTHER" id="PTHR45859">
    <property type="entry name" value="TRANSLATION INITIATION FACTOR EIF-2B SUBUNIT BETA"/>
    <property type="match status" value="1"/>
</dbReference>
<evidence type="ECO:0000256" key="1">
    <source>
        <dbReference type="ARBA" id="ARBA00004514"/>
    </source>
</evidence>
<comment type="subcellular location">
    <subcellularLocation>
        <location evidence="1">Cytoplasm</location>
        <location evidence="1">Cytosol</location>
    </subcellularLocation>
</comment>
<accession>W2RVI4</accession>
<evidence type="ECO:0000313" key="12">
    <source>
        <dbReference type="EMBL" id="ETN40325.1"/>
    </source>
</evidence>
<proteinExistence type="inferred from homology"/>
<keyword evidence="10" id="KW-0175">Coiled coil</keyword>
<dbReference type="PANTHER" id="PTHR45859:SF1">
    <property type="entry name" value="TRANSLATION INITIATION FACTOR EIF-2B SUBUNIT BETA"/>
    <property type="match status" value="1"/>
</dbReference>
<dbReference type="OrthoDB" id="269919at2759"/>
<dbReference type="GO" id="GO:0003743">
    <property type="term" value="F:translation initiation factor activity"/>
    <property type="evidence" value="ECO:0007669"/>
    <property type="project" value="UniProtKB-KW"/>
</dbReference>